<dbReference type="InterPro" id="IPR029000">
    <property type="entry name" value="Cyclophilin-like_dom_sf"/>
</dbReference>
<reference evidence="6 7" key="1">
    <citation type="submission" date="2019-03" db="EMBL/GenBank/DDBJ databases">
        <title>Genomic Encyclopedia of Type Strains, Phase IV (KMG-IV): sequencing the most valuable type-strain genomes for metagenomic binning, comparative biology and taxonomic classification.</title>
        <authorList>
            <person name="Goeker M."/>
        </authorList>
    </citation>
    <scope>NUCLEOTIDE SEQUENCE [LARGE SCALE GENOMIC DNA]</scope>
    <source>
        <strain evidence="6 7">DSM 100055</strain>
    </source>
</reference>
<dbReference type="EMBL" id="SOBG01000001">
    <property type="protein sequence ID" value="TDT72581.1"/>
    <property type="molecule type" value="Genomic_DNA"/>
</dbReference>
<dbReference type="PANTHER" id="PTHR45625">
    <property type="entry name" value="PEPTIDYL-PROLYL CIS-TRANS ISOMERASE-RELATED"/>
    <property type="match status" value="1"/>
</dbReference>
<feature type="transmembrane region" description="Helical" evidence="4">
    <location>
        <begin position="6"/>
        <end position="27"/>
    </location>
</feature>
<dbReference type="AlphaFoldDB" id="A0AA46I6P5"/>
<feature type="domain" description="PPIase cyclophilin-type" evidence="5">
    <location>
        <begin position="49"/>
        <end position="182"/>
    </location>
</feature>
<keyword evidence="4" id="KW-0812">Transmembrane</keyword>
<keyword evidence="2 3" id="KW-0413">Isomerase</keyword>
<dbReference type="EC" id="5.2.1.8" evidence="3"/>
<name>A0AA46I6P5_9FUSO</name>
<keyword evidence="4" id="KW-1133">Transmembrane helix</keyword>
<organism evidence="6 7">
    <name type="scientific">Hypnocyclicus thermotrophus</name>
    <dbReference type="NCBI Taxonomy" id="1627895"/>
    <lineage>
        <taxon>Bacteria</taxon>
        <taxon>Fusobacteriati</taxon>
        <taxon>Fusobacteriota</taxon>
        <taxon>Fusobacteriia</taxon>
        <taxon>Fusobacteriales</taxon>
        <taxon>Fusobacteriaceae</taxon>
        <taxon>Hypnocyclicus</taxon>
    </lineage>
</organism>
<evidence type="ECO:0000313" key="7">
    <source>
        <dbReference type="Proteomes" id="UP000294678"/>
    </source>
</evidence>
<dbReference type="CDD" id="cd00317">
    <property type="entry name" value="cyclophilin"/>
    <property type="match status" value="1"/>
</dbReference>
<keyword evidence="4" id="KW-0472">Membrane</keyword>
<proteinExistence type="inferred from homology"/>
<gene>
    <name evidence="6" type="ORF">EV215_0391</name>
</gene>
<dbReference type="PRINTS" id="PR00153">
    <property type="entry name" value="CSAPPISMRASE"/>
</dbReference>
<keyword evidence="7" id="KW-1185">Reference proteome</keyword>
<accession>A0AA46I6P5</accession>
<dbReference type="Pfam" id="PF00160">
    <property type="entry name" value="Pro_isomerase"/>
    <property type="match status" value="1"/>
</dbReference>
<dbReference type="InterPro" id="IPR044666">
    <property type="entry name" value="Cyclophilin_A-like"/>
</dbReference>
<evidence type="ECO:0000259" key="5">
    <source>
        <dbReference type="PROSITE" id="PS50072"/>
    </source>
</evidence>
<evidence type="ECO:0000256" key="2">
    <source>
        <dbReference type="ARBA" id="ARBA00023235"/>
    </source>
</evidence>
<evidence type="ECO:0000256" key="1">
    <source>
        <dbReference type="ARBA" id="ARBA00023110"/>
    </source>
</evidence>
<evidence type="ECO:0000313" key="6">
    <source>
        <dbReference type="EMBL" id="TDT72581.1"/>
    </source>
</evidence>
<dbReference type="Proteomes" id="UP000294678">
    <property type="component" value="Unassembled WGS sequence"/>
</dbReference>
<keyword evidence="1 3" id="KW-0697">Rotamase</keyword>
<comment type="function">
    <text evidence="3">PPIases accelerate the folding of proteins. It catalyzes the cis-trans isomerization of proline imidic peptide bonds in oligopeptides.</text>
</comment>
<sequence length="215" mass="24263">MNKMVFKNNIIFIIIIVLAIFLVTKFLKYRVIKKLNFIDFKEVKLNKEYNLKAVIKTDKGDIELKLFPNIAPITVTNFVNLATKGYYNGLKFHRVIADFMIQGGDPTGTGAGGPGYNFRDEFVEGIEFNKSGILAMANAGPNTNGSQFFITHVPTEWLNYKHTIFGEVLNEDTQKIVDSISQGDIMNEVIISGDLDEFLKDMEDVVEQFNSAMSK</sequence>
<dbReference type="PROSITE" id="PS50072">
    <property type="entry name" value="CSA_PPIASE_2"/>
    <property type="match status" value="1"/>
</dbReference>
<evidence type="ECO:0000256" key="3">
    <source>
        <dbReference type="RuleBase" id="RU363019"/>
    </source>
</evidence>
<dbReference type="GO" id="GO:0006457">
    <property type="term" value="P:protein folding"/>
    <property type="evidence" value="ECO:0007669"/>
    <property type="project" value="InterPro"/>
</dbReference>
<dbReference type="Gene3D" id="2.40.100.10">
    <property type="entry name" value="Cyclophilin-like"/>
    <property type="match status" value="1"/>
</dbReference>
<dbReference type="PANTHER" id="PTHR45625:SF4">
    <property type="entry name" value="PEPTIDYLPROLYL ISOMERASE DOMAIN AND WD REPEAT-CONTAINING PROTEIN 1"/>
    <property type="match status" value="1"/>
</dbReference>
<comment type="similarity">
    <text evidence="3">Belongs to the cyclophilin-type PPIase family.</text>
</comment>
<evidence type="ECO:0000256" key="4">
    <source>
        <dbReference type="SAM" id="Phobius"/>
    </source>
</evidence>
<dbReference type="SUPFAM" id="SSF50891">
    <property type="entry name" value="Cyclophilin-like"/>
    <property type="match status" value="1"/>
</dbReference>
<protein>
    <recommendedName>
        <fullName evidence="3">Peptidyl-prolyl cis-trans isomerase</fullName>
        <shortName evidence="3">PPIase</shortName>
        <ecNumber evidence="3">5.2.1.8</ecNumber>
    </recommendedName>
</protein>
<dbReference type="InterPro" id="IPR002130">
    <property type="entry name" value="Cyclophilin-type_PPIase_dom"/>
</dbReference>
<dbReference type="PROSITE" id="PS00170">
    <property type="entry name" value="CSA_PPIASE_1"/>
    <property type="match status" value="1"/>
</dbReference>
<comment type="catalytic activity">
    <reaction evidence="3">
        <text>[protein]-peptidylproline (omega=180) = [protein]-peptidylproline (omega=0)</text>
        <dbReference type="Rhea" id="RHEA:16237"/>
        <dbReference type="Rhea" id="RHEA-COMP:10747"/>
        <dbReference type="Rhea" id="RHEA-COMP:10748"/>
        <dbReference type="ChEBI" id="CHEBI:83833"/>
        <dbReference type="ChEBI" id="CHEBI:83834"/>
        <dbReference type="EC" id="5.2.1.8"/>
    </reaction>
</comment>
<dbReference type="InterPro" id="IPR020892">
    <property type="entry name" value="Cyclophilin-type_PPIase_CS"/>
</dbReference>
<comment type="caution">
    <text evidence="6">The sequence shown here is derived from an EMBL/GenBank/DDBJ whole genome shotgun (WGS) entry which is preliminary data.</text>
</comment>
<dbReference type="GO" id="GO:0003755">
    <property type="term" value="F:peptidyl-prolyl cis-trans isomerase activity"/>
    <property type="evidence" value="ECO:0007669"/>
    <property type="project" value="UniProtKB-UniRule"/>
</dbReference>